<dbReference type="InterPro" id="IPR001789">
    <property type="entry name" value="Sig_transdc_resp-reg_receiver"/>
</dbReference>
<dbReference type="InterPro" id="IPR027417">
    <property type="entry name" value="P-loop_NTPase"/>
</dbReference>
<dbReference type="PROSITE" id="PS50045">
    <property type="entry name" value="SIGMA54_INTERACT_4"/>
    <property type="match status" value="1"/>
</dbReference>
<evidence type="ECO:0000256" key="1">
    <source>
        <dbReference type="ARBA" id="ARBA00022741"/>
    </source>
</evidence>
<keyword evidence="1" id="KW-0547">Nucleotide-binding</keyword>
<accession>A0A194AI65</accession>
<keyword evidence="10" id="KW-1185">Reference proteome</keyword>
<evidence type="ECO:0000256" key="5">
    <source>
        <dbReference type="ARBA" id="ARBA00023163"/>
    </source>
</evidence>
<comment type="caution">
    <text evidence="6">Lacks conserved residue(s) required for the propagation of feature annotation.</text>
</comment>
<evidence type="ECO:0000313" key="10">
    <source>
        <dbReference type="Proteomes" id="UP000095200"/>
    </source>
</evidence>
<dbReference type="Gene3D" id="1.10.8.60">
    <property type="match status" value="1"/>
</dbReference>
<gene>
    <name evidence="9" type="ORF">DPF_1639</name>
</gene>
<dbReference type="InterPro" id="IPR058031">
    <property type="entry name" value="AAA_lid_NorR"/>
</dbReference>
<dbReference type="GO" id="GO:0005524">
    <property type="term" value="F:ATP binding"/>
    <property type="evidence" value="ECO:0007669"/>
    <property type="project" value="UniProtKB-KW"/>
</dbReference>
<dbReference type="OrthoDB" id="5469578at2"/>
<dbReference type="EMBL" id="BDFE01000016">
    <property type="protein sequence ID" value="GAU08920.1"/>
    <property type="molecule type" value="Genomic_DNA"/>
</dbReference>
<dbReference type="SUPFAM" id="SSF52540">
    <property type="entry name" value="P-loop containing nucleoside triphosphate hydrolases"/>
    <property type="match status" value="1"/>
</dbReference>
<dbReference type="InterPro" id="IPR009057">
    <property type="entry name" value="Homeodomain-like_sf"/>
</dbReference>
<sequence length="462" mass="52597">MGRILVIDPLQRHESFLRQHAGKDHELDYPESVDACFKALKNRGYDIVLICFDEQHAEDQKILQEVQSQLVHTPVIIFGTHLEAETIVNAVKKGVFDCIVLPTSGEKIRLVFSRAIEHRQLRDEIDYLRHDQGFVYDFNKIIAESAVMREVMATLKKFAATDATILMTGETGTGKSFLSGLVHFNSGRRTKSFITINCANIPETLLESELFGHERGAFTGADKVRVGRLEQGNGGTVFLDEIGEMVPSLQAKLLRVLEEKSFERLGGNRTIVSDVRIIAATNRELEDLIHHGSFRQDLYYRLNVLRIHLPPLRERKDCIVPLAQYMLDKIVRDLKKKIVGFAPDVLDAFLAYPWPGNLRQLKNVIERAAILEDTDHIRMQNIVLSEKNALGVTRMQHSSADVKQQESVPTLKDLEREVILDALEQNGWVQKKAAERLGVSPRALNYKIKKFGITHRSWPRHR</sequence>
<dbReference type="Pfam" id="PF00158">
    <property type="entry name" value="Sigma54_activat"/>
    <property type="match status" value="1"/>
</dbReference>
<dbReference type="CDD" id="cd00009">
    <property type="entry name" value="AAA"/>
    <property type="match status" value="1"/>
</dbReference>
<dbReference type="Gene3D" id="3.40.50.2300">
    <property type="match status" value="1"/>
</dbReference>
<dbReference type="PROSITE" id="PS00675">
    <property type="entry name" value="SIGMA54_INTERACT_1"/>
    <property type="match status" value="1"/>
</dbReference>
<dbReference type="SUPFAM" id="SSF46689">
    <property type="entry name" value="Homeodomain-like"/>
    <property type="match status" value="1"/>
</dbReference>
<evidence type="ECO:0000256" key="3">
    <source>
        <dbReference type="ARBA" id="ARBA00023015"/>
    </source>
</evidence>
<dbReference type="STRING" id="1592317.DPF_1639"/>
<dbReference type="SMART" id="SM00382">
    <property type="entry name" value="AAA"/>
    <property type="match status" value="1"/>
</dbReference>
<feature type="domain" description="Response regulatory" evidence="8">
    <location>
        <begin position="3"/>
        <end position="116"/>
    </location>
</feature>
<dbReference type="GO" id="GO:0000160">
    <property type="term" value="P:phosphorelay signal transduction system"/>
    <property type="evidence" value="ECO:0007669"/>
    <property type="project" value="InterPro"/>
</dbReference>
<dbReference type="RefSeq" id="WP_069858944.1">
    <property type="nucleotide sequence ID" value="NZ_BDFE01000016.1"/>
</dbReference>
<evidence type="ECO:0000256" key="6">
    <source>
        <dbReference type="PROSITE-ProRule" id="PRU00169"/>
    </source>
</evidence>
<dbReference type="SUPFAM" id="SSF52172">
    <property type="entry name" value="CheY-like"/>
    <property type="match status" value="1"/>
</dbReference>
<dbReference type="GO" id="GO:0006355">
    <property type="term" value="P:regulation of DNA-templated transcription"/>
    <property type="evidence" value="ECO:0007669"/>
    <property type="project" value="InterPro"/>
</dbReference>
<dbReference type="InterPro" id="IPR002078">
    <property type="entry name" value="Sigma_54_int"/>
</dbReference>
<evidence type="ECO:0000313" key="9">
    <source>
        <dbReference type="EMBL" id="GAU08920.1"/>
    </source>
</evidence>
<dbReference type="InterPro" id="IPR002197">
    <property type="entry name" value="HTH_Fis"/>
</dbReference>
<reference evidence="10" key="1">
    <citation type="submission" date="2016-06" db="EMBL/GenBank/DDBJ databases">
        <title>Draft genome sequence of Desulfoplanes formicivorans strain Pf12B.</title>
        <authorList>
            <person name="Watanabe M."/>
            <person name="Kojima H."/>
            <person name="Fukui M."/>
        </authorList>
    </citation>
    <scope>NUCLEOTIDE SEQUENCE [LARGE SCALE GENOMIC DNA]</scope>
    <source>
        <strain evidence="10">Pf12B</strain>
    </source>
</reference>
<name>A0A194AI65_9BACT</name>
<comment type="caution">
    <text evidence="9">The sequence shown here is derived from an EMBL/GenBank/DDBJ whole genome shotgun (WGS) entry which is preliminary data.</text>
</comment>
<dbReference type="Gene3D" id="3.40.50.300">
    <property type="entry name" value="P-loop containing nucleotide triphosphate hydrolases"/>
    <property type="match status" value="1"/>
</dbReference>
<proteinExistence type="predicted"/>
<dbReference type="GO" id="GO:0043565">
    <property type="term" value="F:sequence-specific DNA binding"/>
    <property type="evidence" value="ECO:0007669"/>
    <property type="project" value="InterPro"/>
</dbReference>
<dbReference type="Pfam" id="PF25601">
    <property type="entry name" value="AAA_lid_14"/>
    <property type="match status" value="1"/>
</dbReference>
<evidence type="ECO:0000256" key="2">
    <source>
        <dbReference type="ARBA" id="ARBA00022840"/>
    </source>
</evidence>
<dbReference type="Gene3D" id="1.10.10.60">
    <property type="entry name" value="Homeodomain-like"/>
    <property type="match status" value="1"/>
</dbReference>
<dbReference type="InterPro" id="IPR011006">
    <property type="entry name" value="CheY-like_superfamily"/>
</dbReference>
<dbReference type="PANTHER" id="PTHR32071">
    <property type="entry name" value="TRANSCRIPTIONAL REGULATORY PROTEIN"/>
    <property type="match status" value="1"/>
</dbReference>
<dbReference type="AlphaFoldDB" id="A0A194AI65"/>
<protein>
    <submittedName>
        <fullName evidence="9">Fis family transcriptional regulator</fullName>
    </submittedName>
</protein>
<dbReference type="PANTHER" id="PTHR32071:SF21">
    <property type="entry name" value="TRANSCRIPTIONAL REGULATORY PROTEIN FLGR"/>
    <property type="match status" value="1"/>
</dbReference>
<dbReference type="InterPro" id="IPR003593">
    <property type="entry name" value="AAA+_ATPase"/>
</dbReference>
<dbReference type="PRINTS" id="PR01590">
    <property type="entry name" value="HTHFIS"/>
</dbReference>
<evidence type="ECO:0000259" key="7">
    <source>
        <dbReference type="PROSITE" id="PS50045"/>
    </source>
</evidence>
<evidence type="ECO:0000259" key="8">
    <source>
        <dbReference type="PROSITE" id="PS50110"/>
    </source>
</evidence>
<dbReference type="Proteomes" id="UP000095200">
    <property type="component" value="Unassembled WGS sequence"/>
</dbReference>
<keyword evidence="2" id="KW-0067">ATP-binding</keyword>
<dbReference type="InterPro" id="IPR025662">
    <property type="entry name" value="Sigma_54_int_dom_ATP-bd_1"/>
</dbReference>
<dbReference type="FunFam" id="3.40.50.300:FF:000006">
    <property type="entry name" value="DNA-binding transcriptional regulator NtrC"/>
    <property type="match status" value="1"/>
</dbReference>
<evidence type="ECO:0000256" key="4">
    <source>
        <dbReference type="ARBA" id="ARBA00023125"/>
    </source>
</evidence>
<dbReference type="Pfam" id="PF02954">
    <property type="entry name" value="HTH_8"/>
    <property type="match status" value="1"/>
</dbReference>
<keyword evidence="3" id="KW-0805">Transcription regulation</keyword>
<keyword evidence="4" id="KW-0238">DNA-binding</keyword>
<feature type="domain" description="Sigma-54 factor interaction" evidence="7">
    <location>
        <begin position="141"/>
        <end position="370"/>
    </location>
</feature>
<dbReference type="PROSITE" id="PS50110">
    <property type="entry name" value="RESPONSE_REGULATORY"/>
    <property type="match status" value="1"/>
</dbReference>
<keyword evidence="5" id="KW-0804">Transcription</keyword>
<dbReference type="InterPro" id="IPR025944">
    <property type="entry name" value="Sigma_54_int_dom_CS"/>
</dbReference>
<dbReference type="PROSITE" id="PS00688">
    <property type="entry name" value="SIGMA54_INTERACT_3"/>
    <property type="match status" value="1"/>
</dbReference>
<organism evidence="9 10">
    <name type="scientific">Desulfoplanes formicivorans</name>
    <dbReference type="NCBI Taxonomy" id="1592317"/>
    <lineage>
        <taxon>Bacteria</taxon>
        <taxon>Pseudomonadati</taxon>
        <taxon>Thermodesulfobacteriota</taxon>
        <taxon>Desulfovibrionia</taxon>
        <taxon>Desulfovibrionales</taxon>
        <taxon>Desulfoplanaceae</taxon>
        <taxon>Desulfoplanes</taxon>
    </lineage>
</organism>